<name>A0A5M3MN92_CONPW</name>
<comment type="caution">
    <text evidence="2">The sequence shown here is derived from an EMBL/GenBank/DDBJ whole genome shotgun (WGS) entry which is preliminary data.</text>
</comment>
<feature type="region of interest" description="Disordered" evidence="1">
    <location>
        <begin position="184"/>
        <end position="204"/>
    </location>
</feature>
<proteinExistence type="predicted"/>
<feature type="compositionally biased region" description="Polar residues" evidence="1">
    <location>
        <begin position="249"/>
        <end position="260"/>
    </location>
</feature>
<reference evidence="3" key="1">
    <citation type="journal article" date="2012" name="Science">
        <title>The Paleozoic origin of enzymatic lignin decomposition reconstructed from 31 fungal genomes.</title>
        <authorList>
            <person name="Floudas D."/>
            <person name="Binder M."/>
            <person name="Riley R."/>
            <person name="Barry K."/>
            <person name="Blanchette R.A."/>
            <person name="Henrissat B."/>
            <person name="Martinez A.T."/>
            <person name="Otillar R."/>
            <person name="Spatafora J.W."/>
            <person name="Yadav J.S."/>
            <person name="Aerts A."/>
            <person name="Benoit I."/>
            <person name="Boyd A."/>
            <person name="Carlson A."/>
            <person name="Copeland A."/>
            <person name="Coutinho P.M."/>
            <person name="de Vries R.P."/>
            <person name="Ferreira P."/>
            <person name="Findley K."/>
            <person name="Foster B."/>
            <person name="Gaskell J."/>
            <person name="Glotzer D."/>
            <person name="Gorecki P."/>
            <person name="Heitman J."/>
            <person name="Hesse C."/>
            <person name="Hori C."/>
            <person name="Igarashi K."/>
            <person name="Jurgens J.A."/>
            <person name="Kallen N."/>
            <person name="Kersten P."/>
            <person name="Kohler A."/>
            <person name="Kuees U."/>
            <person name="Kumar T.K.A."/>
            <person name="Kuo A."/>
            <person name="LaButti K."/>
            <person name="Larrondo L.F."/>
            <person name="Lindquist E."/>
            <person name="Ling A."/>
            <person name="Lombard V."/>
            <person name="Lucas S."/>
            <person name="Lundell T."/>
            <person name="Martin R."/>
            <person name="McLaughlin D.J."/>
            <person name="Morgenstern I."/>
            <person name="Morin E."/>
            <person name="Murat C."/>
            <person name="Nagy L.G."/>
            <person name="Nolan M."/>
            <person name="Ohm R.A."/>
            <person name="Patyshakuliyeva A."/>
            <person name="Rokas A."/>
            <person name="Ruiz-Duenas F.J."/>
            <person name="Sabat G."/>
            <person name="Salamov A."/>
            <person name="Samejima M."/>
            <person name="Schmutz J."/>
            <person name="Slot J.C."/>
            <person name="St John F."/>
            <person name="Stenlid J."/>
            <person name="Sun H."/>
            <person name="Sun S."/>
            <person name="Syed K."/>
            <person name="Tsang A."/>
            <person name="Wiebenga A."/>
            <person name="Young D."/>
            <person name="Pisabarro A."/>
            <person name="Eastwood D.C."/>
            <person name="Martin F."/>
            <person name="Cullen D."/>
            <person name="Grigoriev I.V."/>
            <person name="Hibbett D.S."/>
        </authorList>
    </citation>
    <scope>NUCLEOTIDE SEQUENCE [LARGE SCALE GENOMIC DNA]</scope>
    <source>
        <strain evidence="3">RWD-64-598 SS2</strain>
    </source>
</reference>
<dbReference type="EMBL" id="JH711579">
    <property type="protein sequence ID" value="EIW80506.1"/>
    <property type="molecule type" value="Genomic_DNA"/>
</dbReference>
<gene>
    <name evidence="2" type="ORF">CONPUDRAFT_166013</name>
</gene>
<evidence type="ECO:0000313" key="3">
    <source>
        <dbReference type="Proteomes" id="UP000053558"/>
    </source>
</evidence>
<dbReference type="AlphaFoldDB" id="A0A5M3MN92"/>
<feature type="compositionally biased region" description="Basic and acidic residues" evidence="1">
    <location>
        <begin position="235"/>
        <end position="248"/>
    </location>
</feature>
<accession>A0A5M3MN92</accession>
<dbReference type="OrthoDB" id="2676256at2759"/>
<feature type="compositionally biased region" description="Basic residues" evidence="1">
    <location>
        <begin position="186"/>
        <end position="204"/>
    </location>
</feature>
<evidence type="ECO:0000313" key="2">
    <source>
        <dbReference type="EMBL" id="EIW80506.1"/>
    </source>
</evidence>
<protein>
    <submittedName>
        <fullName evidence="2">Uncharacterized protein</fullName>
    </submittedName>
</protein>
<dbReference type="RefSeq" id="XP_007769445.1">
    <property type="nucleotide sequence ID" value="XM_007771255.1"/>
</dbReference>
<dbReference type="KEGG" id="cput:CONPUDRAFT_166013"/>
<dbReference type="GeneID" id="19205450"/>
<feature type="compositionally biased region" description="Low complexity" evidence="1">
    <location>
        <begin position="223"/>
        <end position="234"/>
    </location>
</feature>
<keyword evidence="3" id="KW-1185">Reference proteome</keyword>
<organism evidence="2 3">
    <name type="scientific">Coniophora puteana (strain RWD-64-598)</name>
    <name type="common">Brown rot fungus</name>
    <dbReference type="NCBI Taxonomy" id="741705"/>
    <lineage>
        <taxon>Eukaryota</taxon>
        <taxon>Fungi</taxon>
        <taxon>Dikarya</taxon>
        <taxon>Basidiomycota</taxon>
        <taxon>Agaricomycotina</taxon>
        <taxon>Agaricomycetes</taxon>
        <taxon>Agaricomycetidae</taxon>
        <taxon>Boletales</taxon>
        <taxon>Coniophorineae</taxon>
        <taxon>Coniophoraceae</taxon>
        <taxon>Coniophora</taxon>
    </lineage>
</organism>
<dbReference type="Proteomes" id="UP000053558">
    <property type="component" value="Unassembled WGS sequence"/>
</dbReference>
<sequence length="362" mass="38736">MAHQTPCQYSPLRWTKHALHSTHLEAMGPDNGHQHAARCKVMSYALAAWLTPIHYRNTPASISRMGQLLSALDDCPSGTQNHTVGGIWADHEFVVVPLDIAESSGTGTSATASSALETIYDDGGYDDGDDDTLSIISSAETLASYVSAETTAPLPSPRASRIPGPAPAAANAAGFVPVEYVIRSGGRGHSHGHGHGQGRGRGPRRSVMVTRTMVRSPDALQAAAASNRNANASSIREEHSWQRERERNPTSAPSYVNASRVTLPLPPNQSKTPSPLLKALNCFTSVQAFEPDDADFVTDMETPNSGGMTHAQRSRSRAPRVIEVVVRQTRDEYEDAAAMRKLAAEVYHGHAGHRPAAVAVDS</sequence>
<evidence type="ECO:0000256" key="1">
    <source>
        <dbReference type="SAM" id="MobiDB-lite"/>
    </source>
</evidence>
<feature type="region of interest" description="Disordered" evidence="1">
    <location>
        <begin position="223"/>
        <end position="273"/>
    </location>
</feature>